<dbReference type="InterPro" id="IPR020103">
    <property type="entry name" value="PsdUridine_synth_cat_dom_sf"/>
</dbReference>
<comment type="catalytic activity">
    <reaction evidence="6">
        <text>a uridine in RNA = a pseudouridine in RNA</text>
        <dbReference type="Rhea" id="RHEA:48348"/>
        <dbReference type="Rhea" id="RHEA-COMP:12068"/>
        <dbReference type="Rhea" id="RHEA-COMP:12069"/>
        <dbReference type="ChEBI" id="CHEBI:65314"/>
        <dbReference type="ChEBI" id="CHEBI:65315"/>
    </reaction>
</comment>
<evidence type="ECO:0000313" key="8">
    <source>
        <dbReference type="EMBL" id="RZO25598.1"/>
    </source>
</evidence>
<keyword evidence="5" id="KW-0694">RNA-binding</keyword>
<evidence type="ECO:0000256" key="5">
    <source>
        <dbReference type="PROSITE-ProRule" id="PRU00182"/>
    </source>
</evidence>
<evidence type="ECO:0000256" key="2">
    <source>
        <dbReference type="ARBA" id="ARBA00023235"/>
    </source>
</evidence>
<name>A0A520MWI8_9GAMM</name>
<dbReference type="InterPro" id="IPR036986">
    <property type="entry name" value="S4_RNA-bd_sf"/>
</dbReference>
<dbReference type="EMBL" id="SHBE01000014">
    <property type="protein sequence ID" value="RZO25598.1"/>
    <property type="molecule type" value="Genomic_DNA"/>
</dbReference>
<dbReference type="GO" id="GO:0000455">
    <property type="term" value="P:enzyme-directed rRNA pseudouridine synthesis"/>
    <property type="evidence" value="ECO:0007669"/>
    <property type="project" value="UniProtKB-ARBA"/>
</dbReference>
<dbReference type="SUPFAM" id="SSF55120">
    <property type="entry name" value="Pseudouridine synthase"/>
    <property type="match status" value="1"/>
</dbReference>
<dbReference type="PROSITE" id="PS50889">
    <property type="entry name" value="S4"/>
    <property type="match status" value="1"/>
</dbReference>
<dbReference type="InterPro" id="IPR006224">
    <property type="entry name" value="PsdUridine_synth_RluA-like_CS"/>
</dbReference>
<dbReference type="Pfam" id="PF00849">
    <property type="entry name" value="PseudoU_synth_2"/>
    <property type="match status" value="1"/>
</dbReference>
<dbReference type="SMART" id="SM00363">
    <property type="entry name" value="S4"/>
    <property type="match status" value="1"/>
</dbReference>
<accession>A0A520MWI8</accession>
<sequence length="307" mass="35070">MISKSFQIDEDNINKRLDIFLAENLDGLSRGIVQRCILQNQVKVNNEKSYKDYKLKLGDSIKISLVEQQKDVDEPQEIPIDTIFENDDLIVLNKPAGLTVHPGAGQKDNTLINGLIFKYPELNSIERYGLVHRLDKDTSGLMLIARNQKSHTLITNMIQNRAIYRGYKALVHGVPISGGTIEKPIGRHPTNRLIFCVREGGRNSITHFKILKKFKNFSMLDISLETGRTHQIRVHMKHKGFPIVGDKAYCNITQWKDSNDDEMQAVNSLKRQALHAYKLGFNLNEEKFSFKCELPSDIQNCLDHIQS</sequence>
<dbReference type="CDD" id="cd00165">
    <property type="entry name" value="S4"/>
    <property type="match status" value="1"/>
</dbReference>
<comment type="function">
    <text evidence="6">Responsible for synthesis of pseudouridine from uracil.</text>
</comment>
<evidence type="ECO:0000259" key="7">
    <source>
        <dbReference type="SMART" id="SM00363"/>
    </source>
</evidence>
<dbReference type="InterPro" id="IPR006225">
    <property type="entry name" value="PsdUridine_synth_RluC/D"/>
</dbReference>
<reference evidence="8 9" key="1">
    <citation type="submission" date="2019-02" db="EMBL/GenBank/DDBJ databases">
        <title>Prokaryotic population dynamics and viral predation in marine succession experiment using metagenomics: the confinement effect.</title>
        <authorList>
            <person name="Haro-Moreno J.M."/>
            <person name="Rodriguez-Valera F."/>
            <person name="Lopez-Perez M."/>
        </authorList>
    </citation>
    <scope>NUCLEOTIDE SEQUENCE [LARGE SCALE GENOMIC DNA]</scope>
    <source>
        <strain evidence="8">MED-G159</strain>
    </source>
</reference>
<dbReference type="InterPro" id="IPR006145">
    <property type="entry name" value="PsdUridine_synth_RsuA/RluA"/>
</dbReference>
<dbReference type="AlphaFoldDB" id="A0A520MWI8"/>
<dbReference type="NCBIfam" id="TIGR00005">
    <property type="entry name" value="rluA_subfam"/>
    <property type="match status" value="1"/>
</dbReference>
<comment type="caution">
    <text evidence="8">The sequence shown here is derived from an EMBL/GenBank/DDBJ whole genome shotgun (WGS) entry which is preliminary data.</text>
</comment>
<evidence type="ECO:0000256" key="4">
    <source>
        <dbReference type="PIRSR" id="PIRSR606225-1"/>
    </source>
</evidence>
<dbReference type="Gene3D" id="3.30.2350.10">
    <property type="entry name" value="Pseudouridine synthase"/>
    <property type="match status" value="1"/>
</dbReference>
<dbReference type="EC" id="5.4.99.-" evidence="6"/>
<dbReference type="GO" id="GO:0160140">
    <property type="term" value="F:23S rRNA pseudouridine(1911/1915/1917) synthase activity"/>
    <property type="evidence" value="ECO:0007669"/>
    <property type="project" value="UniProtKB-EC"/>
</dbReference>
<dbReference type="SUPFAM" id="SSF55174">
    <property type="entry name" value="Alpha-L RNA-binding motif"/>
    <property type="match status" value="1"/>
</dbReference>
<dbReference type="PANTHER" id="PTHR21600:SF44">
    <property type="entry name" value="RIBOSOMAL LARGE SUBUNIT PSEUDOURIDINE SYNTHASE D"/>
    <property type="match status" value="1"/>
</dbReference>
<dbReference type="GO" id="GO:0003723">
    <property type="term" value="F:RNA binding"/>
    <property type="evidence" value="ECO:0007669"/>
    <property type="project" value="UniProtKB-KW"/>
</dbReference>
<protein>
    <recommendedName>
        <fullName evidence="6">Pseudouridine synthase</fullName>
        <ecNumber evidence="6">5.4.99.-</ecNumber>
    </recommendedName>
</protein>
<comment type="similarity">
    <text evidence="1 6">Belongs to the pseudouridine synthase RluA family.</text>
</comment>
<feature type="domain" description="RNA-binding S4" evidence="7">
    <location>
        <begin position="15"/>
        <end position="70"/>
    </location>
</feature>
<evidence type="ECO:0000256" key="6">
    <source>
        <dbReference type="RuleBase" id="RU362028"/>
    </source>
</evidence>
<evidence type="ECO:0000256" key="1">
    <source>
        <dbReference type="ARBA" id="ARBA00010876"/>
    </source>
</evidence>
<gene>
    <name evidence="8" type="ORF">EVA92_04835</name>
</gene>
<organism evidence="8 9">
    <name type="scientific">SAR86 cluster bacterium</name>
    <dbReference type="NCBI Taxonomy" id="2030880"/>
    <lineage>
        <taxon>Bacteria</taxon>
        <taxon>Pseudomonadati</taxon>
        <taxon>Pseudomonadota</taxon>
        <taxon>Gammaproteobacteria</taxon>
        <taxon>SAR86 cluster</taxon>
    </lineage>
</organism>
<dbReference type="InterPro" id="IPR050188">
    <property type="entry name" value="RluA_PseudoU_synthase"/>
</dbReference>
<evidence type="ECO:0000256" key="3">
    <source>
        <dbReference type="ARBA" id="ARBA00036882"/>
    </source>
</evidence>
<dbReference type="Gene3D" id="3.10.290.10">
    <property type="entry name" value="RNA-binding S4 domain"/>
    <property type="match status" value="1"/>
</dbReference>
<dbReference type="Proteomes" id="UP000315825">
    <property type="component" value="Unassembled WGS sequence"/>
</dbReference>
<proteinExistence type="inferred from homology"/>
<dbReference type="PANTHER" id="PTHR21600">
    <property type="entry name" value="MITOCHONDRIAL RNA PSEUDOURIDINE SYNTHASE"/>
    <property type="match status" value="1"/>
</dbReference>
<feature type="active site" evidence="4">
    <location>
        <position position="135"/>
    </location>
</feature>
<evidence type="ECO:0000313" key="9">
    <source>
        <dbReference type="Proteomes" id="UP000315825"/>
    </source>
</evidence>
<dbReference type="CDD" id="cd02869">
    <property type="entry name" value="PseudoU_synth_RluA_like"/>
    <property type="match status" value="1"/>
</dbReference>
<comment type="catalytic activity">
    <reaction evidence="3">
        <text>uridine(1911/1915/1917) in 23S rRNA = pseudouridine(1911/1915/1917) in 23S rRNA</text>
        <dbReference type="Rhea" id="RHEA:42524"/>
        <dbReference type="Rhea" id="RHEA-COMP:10097"/>
        <dbReference type="Rhea" id="RHEA-COMP:10098"/>
        <dbReference type="ChEBI" id="CHEBI:65314"/>
        <dbReference type="ChEBI" id="CHEBI:65315"/>
        <dbReference type="EC" id="5.4.99.23"/>
    </reaction>
</comment>
<dbReference type="InterPro" id="IPR002942">
    <property type="entry name" value="S4_RNA-bd"/>
</dbReference>
<keyword evidence="2 6" id="KW-0413">Isomerase</keyword>
<dbReference type="PROSITE" id="PS01129">
    <property type="entry name" value="PSI_RLU"/>
    <property type="match status" value="1"/>
</dbReference>